<dbReference type="AlphaFoldDB" id="A0A373FB22"/>
<dbReference type="OrthoDB" id="9813793at2"/>
<accession>A0A373FB22</accession>
<keyword evidence="2" id="KW-1185">Reference proteome</keyword>
<comment type="caution">
    <text evidence="1">The sequence shown here is derived from an EMBL/GenBank/DDBJ whole genome shotgun (WGS) entry which is preliminary data.</text>
</comment>
<dbReference type="Proteomes" id="UP000261948">
    <property type="component" value="Unassembled WGS sequence"/>
</dbReference>
<dbReference type="EMBL" id="QURR01000029">
    <property type="protein sequence ID" value="RGE41344.1"/>
    <property type="molecule type" value="Genomic_DNA"/>
</dbReference>
<protein>
    <submittedName>
        <fullName evidence="1">Uncharacterized protein</fullName>
    </submittedName>
</protein>
<name>A0A373FB22_COMTE</name>
<proteinExistence type="predicted"/>
<organism evidence="1 2">
    <name type="scientific">Comamonas testosteroni</name>
    <name type="common">Pseudomonas testosteroni</name>
    <dbReference type="NCBI Taxonomy" id="285"/>
    <lineage>
        <taxon>Bacteria</taxon>
        <taxon>Pseudomonadati</taxon>
        <taxon>Pseudomonadota</taxon>
        <taxon>Betaproteobacteria</taxon>
        <taxon>Burkholderiales</taxon>
        <taxon>Comamonadaceae</taxon>
        <taxon>Comamonas</taxon>
    </lineage>
</organism>
<reference evidence="1 2" key="1">
    <citation type="submission" date="2018-08" db="EMBL/GenBank/DDBJ databases">
        <title>Comamonas testosteroni strain SWCO2.</title>
        <authorList>
            <person name="Jiang N."/>
            <person name="Zhang X.Z."/>
        </authorList>
    </citation>
    <scope>NUCLEOTIDE SEQUENCE [LARGE SCALE GENOMIC DNA]</scope>
    <source>
        <strain evidence="1 2">SWCO2</strain>
    </source>
</reference>
<evidence type="ECO:0000313" key="1">
    <source>
        <dbReference type="EMBL" id="RGE41344.1"/>
    </source>
</evidence>
<gene>
    <name evidence="1" type="ORF">DZC30_18725</name>
</gene>
<evidence type="ECO:0000313" key="2">
    <source>
        <dbReference type="Proteomes" id="UP000261948"/>
    </source>
</evidence>
<sequence length="205" mass="22906">MIENLTLKEEARLYLSYGNQTPESIDQIIRSMGTDIIFCSDTARMAGATLAAGTAQALYDLRQRLKPSAVERQKMVTPSLSEEANVWLSQGRRSLATDSVFQFLTETPLIHGRMMLGYPYHPKTVEDMKKCLQLLEAVPDLRTPFTSKMASASRPWEKLTSRWAELASKVSREGRMIAQVALIEALEAPDTSELAFSLPHTLASR</sequence>